<dbReference type="STRING" id="49451.A0A1J6I3Y2"/>
<dbReference type="EMBL" id="MJEQ01037190">
    <property type="protein sequence ID" value="OIS99225.1"/>
    <property type="molecule type" value="Genomic_DNA"/>
</dbReference>
<dbReference type="GO" id="GO:0004089">
    <property type="term" value="F:carbonate dehydratase activity"/>
    <property type="evidence" value="ECO:0007669"/>
    <property type="project" value="UniProtKB-UniRule"/>
</dbReference>
<dbReference type="InterPro" id="IPR018338">
    <property type="entry name" value="Carbonic_anhydrase_a-class_CS"/>
</dbReference>
<evidence type="ECO:0000256" key="9">
    <source>
        <dbReference type="RuleBase" id="RU367011"/>
    </source>
</evidence>
<sequence length="273" mass="31425">MEMLTRTNKILFLSFLFLTTALLTRSHEVDDESEFTYDEESENGPAHWGEIHTEWSMCNKGKLQSPIDLLNERVEIVSHLGRLHRSYKPSNSTLLNRGHDMMLRWEGGAGHIKINGTQYQLNQAHWHSPSEHTINGRRFDLEVHLVHESNDGKTAVVGIMYKIGRADSFLSMIEDDLKALAHTKGVERNTGVIDPKQVKLGSRKYYRYIGSLTVPPCTQDVVWTIVRKVRTVTREQMKLIREAVHDESETNSRPVQAANKRPIRLYRPNDPKE</sequence>
<evidence type="ECO:0000256" key="8">
    <source>
        <dbReference type="ARBA" id="ARBA00048348"/>
    </source>
</evidence>
<evidence type="ECO:0000259" key="11">
    <source>
        <dbReference type="PROSITE" id="PS51144"/>
    </source>
</evidence>
<reference evidence="12" key="1">
    <citation type="submission" date="2016-11" db="EMBL/GenBank/DDBJ databases">
        <title>The genome of Nicotiana attenuata.</title>
        <authorList>
            <person name="Xu S."/>
            <person name="Brockmoeller T."/>
            <person name="Gaquerel E."/>
            <person name="Navarro A."/>
            <person name="Kuhl H."/>
            <person name="Gase K."/>
            <person name="Ling Z."/>
            <person name="Zhou W."/>
            <person name="Kreitzer C."/>
            <person name="Stanke M."/>
            <person name="Tang H."/>
            <person name="Lyons E."/>
            <person name="Pandey P."/>
            <person name="Pandey S.P."/>
            <person name="Timmermann B."/>
            <person name="Baldwin I.T."/>
        </authorList>
    </citation>
    <scope>NUCLEOTIDE SEQUENCE [LARGE SCALE GENOMIC DNA]</scope>
    <source>
        <strain evidence="12">UT</strain>
    </source>
</reference>
<dbReference type="Pfam" id="PF00194">
    <property type="entry name" value="Carb_anhydrase"/>
    <property type="match status" value="1"/>
</dbReference>
<dbReference type="OrthoDB" id="429145at2759"/>
<evidence type="ECO:0000256" key="1">
    <source>
        <dbReference type="ARBA" id="ARBA00001947"/>
    </source>
</evidence>
<comment type="catalytic activity">
    <reaction evidence="8 9">
        <text>hydrogencarbonate + H(+) = CO2 + H2O</text>
        <dbReference type="Rhea" id="RHEA:10748"/>
        <dbReference type="ChEBI" id="CHEBI:15377"/>
        <dbReference type="ChEBI" id="CHEBI:15378"/>
        <dbReference type="ChEBI" id="CHEBI:16526"/>
        <dbReference type="ChEBI" id="CHEBI:17544"/>
        <dbReference type="EC" id="4.2.1.1"/>
    </reaction>
</comment>
<dbReference type="CDD" id="cd03124">
    <property type="entry name" value="alpha_CA_prokaryotic_like"/>
    <property type="match status" value="1"/>
</dbReference>
<keyword evidence="4 9" id="KW-0732">Signal</keyword>
<feature type="chain" id="PRO_5025098349" description="Carbonic anhydrase" evidence="9">
    <location>
        <begin position="27"/>
        <end position="273"/>
    </location>
</feature>
<comment type="cofactor">
    <cofactor evidence="1 9">
        <name>Zn(2+)</name>
        <dbReference type="ChEBI" id="CHEBI:29105"/>
    </cofactor>
</comment>
<accession>A0A1J6I3Y2</accession>
<keyword evidence="13" id="KW-1185">Reference proteome</keyword>
<keyword evidence="6" id="KW-0325">Glycoprotein</keyword>
<dbReference type="FunFam" id="3.10.200.10:FF:000007">
    <property type="entry name" value="Alpha carbonic anhydrase 3"/>
    <property type="match status" value="1"/>
</dbReference>
<dbReference type="PANTHER" id="PTHR18952:SF257">
    <property type="entry name" value="CARBONIC ANHYDRASE"/>
    <property type="match status" value="1"/>
</dbReference>
<protein>
    <recommendedName>
        <fullName evidence="2 9">Carbonic anhydrase</fullName>
        <ecNumber evidence="2 9">4.2.1.1</ecNumber>
    </recommendedName>
</protein>
<evidence type="ECO:0000256" key="6">
    <source>
        <dbReference type="ARBA" id="ARBA00023180"/>
    </source>
</evidence>
<comment type="caution">
    <text evidence="12">The sequence shown here is derived from an EMBL/GenBank/DDBJ whole genome shotgun (WGS) entry which is preliminary data.</text>
</comment>
<dbReference type="GO" id="GO:0006730">
    <property type="term" value="P:one-carbon metabolic process"/>
    <property type="evidence" value="ECO:0007669"/>
    <property type="project" value="TreeGrafter"/>
</dbReference>
<feature type="signal peptide" evidence="9">
    <location>
        <begin position="1"/>
        <end position="26"/>
    </location>
</feature>
<dbReference type="InterPro" id="IPR001148">
    <property type="entry name" value="CA_dom"/>
</dbReference>
<evidence type="ECO:0000256" key="2">
    <source>
        <dbReference type="ARBA" id="ARBA00012925"/>
    </source>
</evidence>
<evidence type="ECO:0000256" key="5">
    <source>
        <dbReference type="ARBA" id="ARBA00022833"/>
    </source>
</evidence>
<evidence type="ECO:0000313" key="13">
    <source>
        <dbReference type="Proteomes" id="UP000187609"/>
    </source>
</evidence>
<feature type="domain" description="Alpha-carbonic anhydrase" evidence="11">
    <location>
        <begin position="33"/>
        <end position="267"/>
    </location>
</feature>
<dbReference type="SUPFAM" id="SSF51069">
    <property type="entry name" value="Carbonic anhydrase"/>
    <property type="match status" value="1"/>
</dbReference>
<evidence type="ECO:0000256" key="10">
    <source>
        <dbReference type="SAM" id="MobiDB-lite"/>
    </source>
</evidence>
<gene>
    <name evidence="12" type="primary">ACA7_1</name>
    <name evidence="12" type="ORF">A4A49_05596</name>
</gene>
<dbReference type="InterPro" id="IPR036398">
    <property type="entry name" value="CA_dom_sf"/>
</dbReference>
<dbReference type="SMR" id="A0A1J6I3Y2"/>
<keyword evidence="3 9" id="KW-0479">Metal-binding</keyword>
<evidence type="ECO:0000256" key="4">
    <source>
        <dbReference type="ARBA" id="ARBA00022729"/>
    </source>
</evidence>
<evidence type="ECO:0000313" key="12">
    <source>
        <dbReference type="EMBL" id="OIS99225.1"/>
    </source>
</evidence>
<feature type="region of interest" description="Disordered" evidence="10">
    <location>
        <begin position="243"/>
        <end position="273"/>
    </location>
</feature>
<keyword evidence="5 9" id="KW-0862">Zinc</keyword>
<dbReference type="SMART" id="SM01057">
    <property type="entry name" value="Carb_anhydrase"/>
    <property type="match status" value="1"/>
</dbReference>
<dbReference type="PANTHER" id="PTHR18952">
    <property type="entry name" value="CARBONIC ANHYDRASE"/>
    <property type="match status" value="1"/>
</dbReference>
<comment type="similarity">
    <text evidence="9">Belongs to the alpha-carbonic anhydrase family.</text>
</comment>
<dbReference type="PROSITE" id="PS00162">
    <property type="entry name" value="ALPHA_CA_1"/>
    <property type="match status" value="1"/>
</dbReference>
<evidence type="ECO:0000256" key="7">
    <source>
        <dbReference type="ARBA" id="ARBA00023239"/>
    </source>
</evidence>
<dbReference type="Proteomes" id="UP000187609">
    <property type="component" value="Unassembled WGS sequence"/>
</dbReference>
<dbReference type="OMA" id="YVVEQIH"/>
<dbReference type="Gene3D" id="3.10.200.10">
    <property type="entry name" value="Alpha carbonic anhydrase"/>
    <property type="match status" value="1"/>
</dbReference>
<organism evidence="12 13">
    <name type="scientific">Nicotiana attenuata</name>
    <name type="common">Coyote tobacco</name>
    <dbReference type="NCBI Taxonomy" id="49451"/>
    <lineage>
        <taxon>Eukaryota</taxon>
        <taxon>Viridiplantae</taxon>
        <taxon>Streptophyta</taxon>
        <taxon>Embryophyta</taxon>
        <taxon>Tracheophyta</taxon>
        <taxon>Spermatophyta</taxon>
        <taxon>Magnoliopsida</taxon>
        <taxon>eudicotyledons</taxon>
        <taxon>Gunneridae</taxon>
        <taxon>Pentapetalae</taxon>
        <taxon>asterids</taxon>
        <taxon>lamiids</taxon>
        <taxon>Solanales</taxon>
        <taxon>Solanaceae</taxon>
        <taxon>Nicotianoideae</taxon>
        <taxon>Nicotianeae</taxon>
        <taxon>Nicotiana</taxon>
    </lineage>
</organism>
<name>A0A1J6I3Y2_NICAT</name>
<dbReference type="Gramene" id="OIS99225">
    <property type="protein sequence ID" value="OIS99225"/>
    <property type="gene ID" value="A4A49_05596"/>
</dbReference>
<dbReference type="AlphaFoldDB" id="A0A1J6I3Y2"/>
<evidence type="ECO:0000256" key="3">
    <source>
        <dbReference type="ARBA" id="ARBA00022723"/>
    </source>
</evidence>
<dbReference type="GO" id="GO:0008270">
    <property type="term" value="F:zinc ion binding"/>
    <property type="evidence" value="ECO:0007669"/>
    <property type="project" value="UniProtKB-UniRule"/>
</dbReference>
<dbReference type="EC" id="4.2.1.1" evidence="2 9"/>
<dbReference type="InterPro" id="IPR023561">
    <property type="entry name" value="Carbonic_anhydrase_a-class"/>
</dbReference>
<keyword evidence="7 9" id="KW-0456">Lyase</keyword>
<comment type="function">
    <text evidence="9">Reversible hydration of carbon dioxide.</text>
</comment>
<dbReference type="InterPro" id="IPR041891">
    <property type="entry name" value="Alpha_CA_prokaryot-like"/>
</dbReference>
<proteinExistence type="inferred from homology"/>
<dbReference type="KEGG" id="nau:109230904"/>
<dbReference type="GeneID" id="109230904"/>
<dbReference type="PROSITE" id="PS51144">
    <property type="entry name" value="ALPHA_CA_2"/>
    <property type="match status" value="1"/>
</dbReference>